<evidence type="ECO:0000256" key="1">
    <source>
        <dbReference type="SAM" id="SignalP"/>
    </source>
</evidence>
<feature type="chain" id="PRO_5002183429" evidence="1">
    <location>
        <begin position="20"/>
        <end position="359"/>
    </location>
</feature>
<reference evidence="2 3" key="1">
    <citation type="submission" date="2014-01" db="EMBL/GenBank/DDBJ databases">
        <title>Full genme sequencing of cellulolytic bacterium Gynuella sunshinyii YC6258T gen. nov., sp. nov.</title>
        <authorList>
            <person name="Khan H."/>
            <person name="Chung E.J."/>
            <person name="Chung Y.R."/>
        </authorList>
    </citation>
    <scope>NUCLEOTIDE SEQUENCE [LARGE SCALE GENOMIC DNA]</scope>
    <source>
        <strain evidence="2 3">YC6258</strain>
    </source>
</reference>
<evidence type="ECO:0000313" key="3">
    <source>
        <dbReference type="Proteomes" id="UP000032266"/>
    </source>
</evidence>
<organism evidence="2 3">
    <name type="scientific">Gynuella sunshinyii YC6258</name>
    <dbReference type="NCBI Taxonomy" id="1445510"/>
    <lineage>
        <taxon>Bacteria</taxon>
        <taxon>Pseudomonadati</taxon>
        <taxon>Pseudomonadota</taxon>
        <taxon>Gammaproteobacteria</taxon>
        <taxon>Oceanospirillales</taxon>
        <taxon>Saccharospirillaceae</taxon>
        <taxon>Gynuella</taxon>
    </lineage>
</organism>
<dbReference type="Proteomes" id="UP000032266">
    <property type="component" value="Chromosome"/>
</dbReference>
<dbReference type="STRING" id="1445510.YC6258_03504"/>
<keyword evidence="1" id="KW-0732">Signal</keyword>
<accession>A0A0C5V7Z5</accession>
<feature type="signal peptide" evidence="1">
    <location>
        <begin position="1"/>
        <end position="19"/>
    </location>
</feature>
<dbReference type="EMBL" id="CP007142">
    <property type="protein sequence ID" value="AJQ95540.1"/>
    <property type="molecule type" value="Genomic_DNA"/>
</dbReference>
<dbReference type="AlphaFoldDB" id="A0A0C5V7Z5"/>
<evidence type="ECO:0000313" key="2">
    <source>
        <dbReference type="EMBL" id="AJQ95540.1"/>
    </source>
</evidence>
<proteinExistence type="predicted"/>
<keyword evidence="3" id="KW-1185">Reference proteome</keyword>
<protein>
    <submittedName>
        <fullName evidence="2">Uncharacterized protein</fullName>
    </submittedName>
</protein>
<dbReference type="KEGG" id="gsn:YC6258_03504"/>
<gene>
    <name evidence="2" type="ORF">YC6258_03504</name>
</gene>
<name>A0A0C5V7Z5_9GAMM</name>
<dbReference type="HOGENOM" id="CLU_771087_0_0_6"/>
<sequence>MRPVFLAFCFTLLAFCVQAENCLPAAKDYWTPRITQYSTLLGSRLTQGNSYTSVFNSAEYADWKTAIMESARQLDITFPSDYNNSFVALSSALLGELPIGETSQQNMTILPDIRFSVADDFDSPDHLILIGKISKRINVNSSQFETLCESLLQCNAQGQSACQLYLDAWAKAVSAYKYEMERVTPQKMAELAFEYSDDWNQFFNEARSQTLLDRMLTAQMNRKMLISQTFQKAPDTQYFVAHPGVVMEYANQAADGEQLKAALSVEWLGVNRWRGCHFGFSNIPCGLSIVSVYSDKASSRDIGHGAMFHFSNAYSLGLIDRAGQTSVFISVDILKAFEPEKNKIEKWRKQADKFLKPFS</sequence>